<comment type="caution">
    <text evidence="1">The sequence shown here is derived from an EMBL/GenBank/DDBJ whole genome shotgun (WGS) entry which is preliminary data.</text>
</comment>
<dbReference type="EMBL" id="JASBWT010000001">
    <property type="protein sequence ID" value="KAJ9109045.1"/>
    <property type="molecule type" value="Genomic_DNA"/>
</dbReference>
<dbReference type="Proteomes" id="UP001227268">
    <property type="component" value="Unassembled WGS sequence"/>
</dbReference>
<proteinExistence type="predicted"/>
<accession>A0ACC2WBE7</accession>
<reference evidence="1" key="1">
    <citation type="submission" date="2023-04" db="EMBL/GenBank/DDBJ databases">
        <title>Draft Genome sequencing of Naganishia species isolated from polar environments using Oxford Nanopore Technology.</title>
        <authorList>
            <person name="Leo P."/>
            <person name="Venkateswaran K."/>
        </authorList>
    </citation>
    <scope>NUCLEOTIDE SEQUENCE</scope>
    <source>
        <strain evidence="1">MNA-CCFEE 5423</strain>
    </source>
</reference>
<keyword evidence="2" id="KW-1185">Reference proteome</keyword>
<gene>
    <name evidence="1" type="ORF">QFC21_000371</name>
</gene>
<protein>
    <submittedName>
        <fullName evidence="1">Uncharacterized protein</fullName>
    </submittedName>
</protein>
<name>A0ACC2WBE7_9TREE</name>
<evidence type="ECO:0000313" key="2">
    <source>
        <dbReference type="Proteomes" id="UP001227268"/>
    </source>
</evidence>
<organism evidence="1 2">
    <name type="scientific">Naganishia friedmannii</name>
    <dbReference type="NCBI Taxonomy" id="89922"/>
    <lineage>
        <taxon>Eukaryota</taxon>
        <taxon>Fungi</taxon>
        <taxon>Dikarya</taxon>
        <taxon>Basidiomycota</taxon>
        <taxon>Agaricomycotina</taxon>
        <taxon>Tremellomycetes</taxon>
        <taxon>Filobasidiales</taxon>
        <taxon>Filobasidiaceae</taxon>
        <taxon>Naganishia</taxon>
    </lineage>
</organism>
<sequence length="275" mass="30793">MSGQTAPNSSSKKALGGIAPTGLHADTINKLNARGMPYAPFVTNVDDFVGGQEAGVEGVMKKFEEMTAKYRYMEVNLQQKRKGLEVKIPDISKTLDVVRFLEARRCKRLGTKPTTIPKQPKNDDEPESEADEDDAASEASDDSEDLMDEVDELDAEDAEEGPESDVKSRNPLKTLYELNDTLFAEAEVEEDGNVGLWLGANTMLLYPLNEAVLLLSEKLSVAKRSLRHTKEDLEFLREQITVMEVNFARVHNWDVKRMIEVDMCAFTDEINFDVL</sequence>
<evidence type="ECO:0000313" key="1">
    <source>
        <dbReference type="EMBL" id="KAJ9109045.1"/>
    </source>
</evidence>